<evidence type="ECO:0000313" key="2">
    <source>
        <dbReference type="EMBL" id="KAH7963337.1"/>
    </source>
</evidence>
<dbReference type="AlphaFoldDB" id="A0A9D4Q3E0"/>
<comment type="caution">
    <text evidence="2">The sequence shown here is derived from an EMBL/GenBank/DDBJ whole genome shotgun (WGS) entry which is preliminary data.</text>
</comment>
<feature type="region of interest" description="Disordered" evidence="1">
    <location>
        <begin position="120"/>
        <end position="139"/>
    </location>
</feature>
<sequence>MAGWSYVSTRRRNFSSTVQVSSPSPVVSCSNGSFGPASPSRISIRGVASGGAYTKSPSAANVPVRSVSSKTARLTVLRARAQSPKPCDFARQRWASATSRPSHAGASSERVVLRALPVTRRRQSSAAGPVSQPPSLGSVPELCEAAGAEQFEELASQPTMTVIKSVNRPFPETRKASLRLQARRKSVPSSTDPDSALPISTTCVPRVSSMKTLRFEGEVMPSSGAA</sequence>
<dbReference type="Proteomes" id="UP000821837">
    <property type="component" value="Chromosome 3"/>
</dbReference>
<reference evidence="2" key="1">
    <citation type="journal article" date="2020" name="Cell">
        <title>Large-Scale Comparative Analyses of Tick Genomes Elucidate Their Genetic Diversity and Vector Capacities.</title>
        <authorList>
            <consortium name="Tick Genome and Microbiome Consortium (TIGMIC)"/>
            <person name="Jia N."/>
            <person name="Wang J."/>
            <person name="Shi W."/>
            <person name="Du L."/>
            <person name="Sun Y."/>
            <person name="Zhan W."/>
            <person name="Jiang J.F."/>
            <person name="Wang Q."/>
            <person name="Zhang B."/>
            <person name="Ji P."/>
            <person name="Bell-Sakyi L."/>
            <person name="Cui X.M."/>
            <person name="Yuan T.T."/>
            <person name="Jiang B.G."/>
            <person name="Yang W.F."/>
            <person name="Lam T.T."/>
            <person name="Chang Q.C."/>
            <person name="Ding S.J."/>
            <person name="Wang X.J."/>
            <person name="Zhu J.G."/>
            <person name="Ruan X.D."/>
            <person name="Zhao L."/>
            <person name="Wei J.T."/>
            <person name="Ye R.Z."/>
            <person name="Que T.C."/>
            <person name="Du C.H."/>
            <person name="Zhou Y.H."/>
            <person name="Cheng J.X."/>
            <person name="Dai P.F."/>
            <person name="Guo W.B."/>
            <person name="Han X.H."/>
            <person name="Huang E.J."/>
            <person name="Li L.F."/>
            <person name="Wei W."/>
            <person name="Gao Y.C."/>
            <person name="Liu J.Z."/>
            <person name="Shao H.Z."/>
            <person name="Wang X."/>
            <person name="Wang C.C."/>
            <person name="Yang T.C."/>
            <person name="Huo Q.B."/>
            <person name="Li W."/>
            <person name="Chen H.Y."/>
            <person name="Chen S.E."/>
            <person name="Zhou L.G."/>
            <person name="Ni X.B."/>
            <person name="Tian J.H."/>
            <person name="Sheng Y."/>
            <person name="Liu T."/>
            <person name="Pan Y.S."/>
            <person name="Xia L.Y."/>
            <person name="Li J."/>
            <person name="Zhao F."/>
            <person name="Cao W.C."/>
        </authorList>
    </citation>
    <scope>NUCLEOTIDE SEQUENCE</scope>
    <source>
        <strain evidence="2">Rsan-2018</strain>
    </source>
</reference>
<accession>A0A9D4Q3E0</accession>
<evidence type="ECO:0000256" key="1">
    <source>
        <dbReference type="SAM" id="MobiDB-lite"/>
    </source>
</evidence>
<feature type="region of interest" description="Disordered" evidence="1">
    <location>
        <begin position="178"/>
        <end position="200"/>
    </location>
</feature>
<reference evidence="2" key="2">
    <citation type="submission" date="2021-09" db="EMBL/GenBank/DDBJ databases">
        <authorList>
            <person name="Jia N."/>
            <person name="Wang J."/>
            <person name="Shi W."/>
            <person name="Du L."/>
            <person name="Sun Y."/>
            <person name="Zhan W."/>
            <person name="Jiang J."/>
            <person name="Wang Q."/>
            <person name="Zhang B."/>
            <person name="Ji P."/>
            <person name="Sakyi L.B."/>
            <person name="Cui X."/>
            <person name="Yuan T."/>
            <person name="Jiang B."/>
            <person name="Yang W."/>
            <person name="Lam T.T.-Y."/>
            <person name="Chang Q."/>
            <person name="Ding S."/>
            <person name="Wang X."/>
            <person name="Zhu J."/>
            <person name="Ruan X."/>
            <person name="Zhao L."/>
            <person name="Wei J."/>
            <person name="Que T."/>
            <person name="Du C."/>
            <person name="Cheng J."/>
            <person name="Dai P."/>
            <person name="Han X."/>
            <person name="Huang E."/>
            <person name="Gao Y."/>
            <person name="Liu J."/>
            <person name="Shao H."/>
            <person name="Ye R."/>
            <person name="Li L."/>
            <person name="Wei W."/>
            <person name="Wang X."/>
            <person name="Wang C."/>
            <person name="Huo Q."/>
            <person name="Li W."/>
            <person name="Guo W."/>
            <person name="Chen H."/>
            <person name="Chen S."/>
            <person name="Zhou L."/>
            <person name="Zhou L."/>
            <person name="Ni X."/>
            <person name="Tian J."/>
            <person name="Zhou Y."/>
            <person name="Sheng Y."/>
            <person name="Liu T."/>
            <person name="Pan Y."/>
            <person name="Xia L."/>
            <person name="Li J."/>
            <person name="Zhao F."/>
            <person name="Cao W."/>
        </authorList>
    </citation>
    <scope>NUCLEOTIDE SEQUENCE</scope>
    <source>
        <strain evidence="2">Rsan-2018</strain>
        <tissue evidence="2">Larvae</tissue>
    </source>
</reference>
<feature type="compositionally biased region" description="Polar residues" evidence="1">
    <location>
        <begin position="187"/>
        <end position="200"/>
    </location>
</feature>
<protein>
    <submittedName>
        <fullName evidence="2">Uncharacterized protein</fullName>
    </submittedName>
</protein>
<gene>
    <name evidence="2" type="ORF">HPB52_020666</name>
</gene>
<evidence type="ECO:0000313" key="3">
    <source>
        <dbReference type="Proteomes" id="UP000821837"/>
    </source>
</evidence>
<keyword evidence="3" id="KW-1185">Reference proteome</keyword>
<name>A0A9D4Q3E0_RHISA</name>
<organism evidence="2 3">
    <name type="scientific">Rhipicephalus sanguineus</name>
    <name type="common">Brown dog tick</name>
    <name type="synonym">Ixodes sanguineus</name>
    <dbReference type="NCBI Taxonomy" id="34632"/>
    <lineage>
        <taxon>Eukaryota</taxon>
        <taxon>Metazoa</taxon>
        <taxon>Ecdysozoa</taxon>
        <taxon>Arthropoda</taxon>
        <taxon>Chelicerata</taxon>
        <taxon>Arachnida</taxon>
        <taxon>Acari</taxon>
        <taxon>Parasitiformes</taxon>
        <taxon>Ixodida</taxon>
        <taxon>Ixodoidea</taxon>
        <taxon>Ixodidae</taxon>
        <taxon>Rhipicephalinae</taxon>
        <taxon>Rhipicephalus</taxon>
        <taxon>Rhipicephalus</taxon>
    </lineage>
</organism>
<proteinExistence type="predicted"/>
<dbReference type="EMBL" id="JABSTV010001249">
    <property type="protein sequence ID" value="KAH7963337.1"/>
    <property type="molecule type" value="Genomic_DNA"/>
</dbReference>